<proteinExistence type="predicted"/>
<dbReference type="EMBL" id="SWLG01000005">
    <property type="protein sequence ID" value="TLS37963.1"/>
    <property type="molecule type" value="Genomic_DNA"/>
</dbReference>
<accession>A0A5R9FAR1</accession>
<organism evidence="2 3">
    <name type="scientific">Exobacillus caeni</name>
    <dbReference type="NCBI Taxonomy" id="2574798"/>
    <lineage>
        <taxon>Bacteria</taxon>
        <taxon>Bacillati</taxon>
        <taxon>Bacillota</taxon>
        <taxon>Bacilli</taxon>
        <taxon>Bacillales</taxon>
        <taxon>Guptibacillaceae</taxon>
        <taxon>Exobacillus</taxon>
    </lineage>
</organism>
<dbReference type="AlphaFoldDB" id="A0A5R9FAR1"/>
<dbReference type="OrthoDB" id="2932163at2"/>
<feature type="domain" description="DUF4097" evidence="1">
    <location>
        <begin position="130"/>
        <end position="272"/>
    </location>
</feature>
<evidence type="ECO:0000313" key="3">
    <source>
        <dbReference type="Proteomes" id="UP000308230"/>
    </source>
</evidence>
<name>A0A5R9FAR1_9BACL</name>
<gene>
    <name evidence="2" type="ORF">FCL54_09100</name>
</gene>
<dbReference type="InterPro" id="IPR025164">
    <property type="entry name" value="Toastrack_DUF4097"/>
</dbReference>
<protein>
    <submittedName>
        <fullName evidence="2">DUF4097 domain-containing protein</fullName>
    </submittedName>
</protein>
<reference evidence="2 3" key="1">
    <citation type="submission" date="2019-04" db="EMBL/GenBank/DDBJ databases">
        <title>Bacillus caeni sp. nov., a bacterium isolated from mangrove sediment.</title>
        <authorList>
            <person name="Huang H."/>
            <person name="Mo K."/>
            <person name="Hu Y."/>
        </authorList>
    </citation>
    <scope>NUCLEOTIDE SEQUENCE [LARGE SCALE GENOMIC DNA]</scope>
    <source>
        <strain evidence="2 3">HB172195</strain>
    </source>
</reference>
<evidence type="ECO:0000313" key="2">
    <source>
        <dbReference type="EMBL" id="TLS37963.1"/>
    </source>
</evidence>
<evidence type="ECO:0000259" key="1">
    <source>
        <dbReference type="Pfam" id="PF13349"/>
    </source>
</evidence>
<dbReference type="RefSeq" id="WP_138125550.1">
    <property type="nucleotide sequence ID" value="NZ_SWLG01000005.1"/>
</dbReference>
<dbReference type="Proteomes" id="UP000308230">
    <property type="component" value="Unassembled WGS sequence"/>
</dbReference>
<dbReference type="Pfam" id="PF13349">
    <property type="entry name" value="DUF4097"/>
    <property type="match status" value="1"/>
</dbReference>
<dbReference type="PANTHER" id="PTHR34094">
    <property type="match status" value="1"/>
</dbReference>
<dbReference type="Gene3D" id="2.160.20.120">
    <property type="match status" value="1"/>
</dbReference>
<keyword evidence="3" id="KW-1185">Reference proteome</keyword>
<comment type="caution">
    <text evidence="2">The sequence shown here is derived from an EMBL/GenBank/DDBJ whole genome shotgun (WGS) entry which is preliminary data.</text>
</comment>
<sequence length="274" mass="29551">MKNVVIVVLGVLVLGVIGVFLTGNSLFAINASSVDEEKSFSGGQFSTVEVYLDAGHVEVTEGDDDKIHVRLTGKDMDLTIDDSGDTLKVRAESEEVFNIKIPFITGNDDGDRHLEIALPKKEFDKIEVKNEAGKLELGKIEAKKLVVDTKAGEVTVDGFIGDYAKLSSDAGKIDIKEATGKLDIKTKAGQINTEIEVLNKDINIETEAGEVNVDLKKIPEDLKIEAKTTIGKIDANLPDIDFDESSNGTIVKEIGEGGPVLKIRTTVGKINLNQ</sequence>
<dbReference type="PANTHER" id="PTHR34094:SF1">
    <property type="entry name" value="PROTEIN FAM185A"/>
    <property type="match status" value="1"/>
</dbReference>